<feature type="transmembrane region" description="Helical" evidence="11">
    <location>
        <begin position="132"/>
        <end position="155"/>
    </location>
</feature>
<dbReference type="InterPro" id="IPR004358">
    <property type="entry name" value="Sig_transdc_His_kin-like_C"/>
</dbReference>
<dbReference type="InterPro" id="IPR050428">
    <property type="entry name" value="TCS_sensor_his_kinase"/>
</dbReference>
<dbReference type="Gene3D" id="3.30.565.10">
    <property type="entry name" value="Histidine kinase-like ATPase, C-terminal domain"/>
    <property type="match status" value="1"/>
</dbReference>
<dbReference type="GeneID" id="93352974"/>
<dbReference type="EMBL" id="UGQW01000002">
    <property type="protein sequence ID" value="STZ68466.1"/>
    <property type="molecule type" value="Genomic_DNA"/>
</dbReference>
<keyword evidence="5 13" id="KW-0808">Transferase</keyword>
<dbReference type="SUPFAM" id="SSF55874">
    <property type="entry name" value="ATPase domain of HSP90 chaperone/DNA topoisomerase II/histidine kinase"/>
    <property type="match status" value="1"/>
</dbReference>
<gene>
    <name evidence="13" type="primary">qseC</name>
    <name evidence="13" type="ORF">NCTC10660_01986</name>
</gene>
<keyword evidence="7" id="KW-0418">Kinase</keyword>
<dbReference type="PANTHER" id="PTHR45436:SF15">
    <property type="entry name" value="SENSOR HISTIDINE KINASE CUSS"/>
    <property type="match status" value="1"/>
</dbReference>
<evidence type="ECO:0000256" key="7">
    <source>
        <dbReference type="ARBA" id="ARBA00022777"/>
    </source>
</evidence>
<dbReference type="Pfam" id="PF02518">
    <property type="entry name" value="HATPase_c"/>
    <property type="match status" value="1"/>
</dbReference>
<feature type="transmembrane region" description="Helical" evidence="11">
    <location>
        <begin position="12"/>
        <end position="37"/>
    </location>
</feature>
<dbReference type="PROSITE" id="PS50109">
    <property type="entry name" value="HIS_KIN"/>
    <property type="match status" value="1"/>
</dbReference>
<evidence type="ECO:0000259" key="12">
    <source>
        <dbReference type="PROSITE" id="PS50109"/>
    </source>
</evidence>
<dbReference type="PRINTS" id="PR00344">
    <property type="entry name" value="BCTRLSENSOR"/>
</dbReference>
<evidence type="ECO:0000256" key="2">
    <source>
        <dbReference type="ARBA" id="ARBA00004141"/>
    </source>
</evidence>
<dbReference type="SMART" id="SM00388">
    <property type="entry name" value="HisKA"/>
    <property type="match status" value="1"/>
</dbReference>
<evidence type="ECO:0000256" key="11">
    <source>
        <dbReference type="SAM" id="Phobius"/>
    </source>
</evidence>
<dbReference type="EC" id="2.7.13.3" evidence="3"/>
<dbReference type="Proteomes" id="UP000254927">
    <property type="component" value="Unassembled WGS sequence"/>
</dbReference>
<sequence>MNRTFRLIKNSLQARISLAVIAVSLLLAVIAGGFSFYTTYHETEELQDDLLRQTAALSSSDEDETDIDSDSRIFTQRPGKQGRLNIPADLSDGFHDLRDDGDDYRIYLHHGSQGQIAVIQENEYRADLAENAAFHSVIPLLLSIPLTILLTVWVVSRTMLPVKRLSQSLSVRQENDLSPLNDTDAPSEMTGFIAAINRLLKRTDDNIRQQQRFIADAAHEMRSPMTALSLQVERLNQLPLADDAKLQARQIQTSIARQRHLLEQLLSLARAQSPDAKRPLAAVNLQHLFRRILEELYPLAAVKGQDIGIAVERNCEIYANETEIYTLIKTLADNAIRYTPASGQIDLGFDDNDTHLTLWVEDNGPGIPPEERRRVLDPFYRILGSEQQGTGLGLSIADTIAKRYGGKLILSDNRRTGHGLLAQVELDKQTLQK</sequence>
<dbReference type="PANTHER" id="PTHR45436">
    <property type="entry name" value="SENSOR HISTIDINE KINASE YKOH"/>
    <property type="match status" value="1"/>
</dbReference>
<dbReference type="CDD" id="cd00082">
    <property type="entry name" value="HisKA"/>
    <property type="match status" value="1"/>
</dbReference>
<comment type="subcellular location">
    <subcellularLocation>
        <location evidence="2">Membrane</location>
        <topology evidence="2">Multi-pass membrane protein</topology>
    </subcellularLocation>
</comment>
<dbReference type="GO" id="GO:0000155">
    <property type="term" value="F:phosphorelay sensor kinase activity"/>
    <property type="evidence" value="ECO:0007669"/>
    <property type="project" value="InterPro"/>
</dbReference>
<accession>A0A378TZX5</accession>
<evidence type="ECO:0000256" key="1">
    <source>
        <dbReference type="ARBA" id="ARBA00000085"/>
    </source>
</evidence>
<keyword evidence="10 11" id="KW-0472">Membrane</keyword>
<dbReference type="RefSeq" id="WP_074894932.1">
    <property type="nucleotide sequence ID" value="NZ_CP031252.1"/>
</dbReference>
<dbReference type="InterPro" id="IPR036890">
    <property type="entry name" value="HATPase_C_sf"/>
</dbReference>
<dbReference type="Pfam" id="PF00512">
    <property type="entry name" value="HisKA"/>
    <property type="match status" value="1"/>
</dbReference>
<evidence type="ECO:0000313" key="13">
    <source>
        <dbReference type="EMBL" id="STZ68466.1"/>
    </source>
</evidence>
<evidence type="ECO:0000256" key="9">
    <source>
        <dbReference type="ARBA" id="ARBA00023012"/>
    </source>
</evidence>
<dbReference type="AlphaFoldDB" id="A0A378TZX5"/>
<keyword evidence="4" id="KW-0597">Phosphoprotein</keyword>
<proteinExistence type="predicted"/>
<evidence type="ECO:0000256" key="5">
    <source>
        <dbReference type="ARBA" id="ARBA00022679"/>
    </source>
</evidence>
<dbReference type="GO" id="GO:0005886">
    <property type="term" value="C:plasma membrane"/>
    <property type="evidence" value="ECO:0007669"/>
    <property type="project" value="TreeGrafter"/>
</dbReference>
<dbReference type="InterPro" id="IPR005467">
    <property type="entry name" value="His_kinase_dom"/>
</dbReference>
<keyword evidence="9" id="KW-0902">Two-component regulatory system</keyword>
<organism evidence="13 14">
    <name type="scientific">Neisseria elongata</name>
    <dbReference type="NCBI Taxonomy" id="495"/>
    <lineage>
        <taxon>Bacteria</taxon>
        <taxon>Pseudomonadati</taxon>
        <taxon>Pseudomonadota</taxon>
        <taxon>Betaproteobacteria</taxon>
        <taxon>Neisseriales</taxon>
        <taxon>Neisseriaceae</taxon>
        <taxon>Neisseria</taxon>
    </lineage>
</organism>
<evidence type="ECO:0000256" key="3">
    <source>
        <dbReference type="ARBA" id="ARBA00012438"/>
    </source>
</evidence>
<evidence type="ECO:0000313" key="14">
    <source>
        <dbReference type="Proteomes" id="UP000254927"/>
    </source>
</evidence>
<keyword evidence="6 11" id="KW-0812">Transmembrane</keyword>
<evidence type="ECO:0000256" key="10">
    <source>
        <dbReference type="ARBA" id="ARBA00023136"/>
    </source>
</evidence>
<keyword evidence="8 11" id="KW-1133">Transmembrane helix</keyword>
<comment type="catalytic activity">
    <reaction evidence="1">
        <text>ATP + protein L-histidine = ADP + protein N-phospho-L-histidine.</text>
        <dbReference type="EC" id="2.7.13.3"/>
    </reaction>
</comment>
<dbReference type="InterPro" id="IPR003661">
    <property type="entry name" value="HisK_dim/P_dom"/>
</dbReference>
<dbReference type="InterPro" id="IPR036097">
    <property type="entry name" value="HisK_dim/P_sf"/>
</dbReference>
<protein>
    <recommendedName>
        <fullName evidence="3">histidine kinase</fullName>
        <ecNumber evidence="3">2.7.13.3</ecNumber>
    </recommendedName>
</protein>
<evidence type="ECO:0000256" key="4">
    <source>
        <dbReference type="ARBA" id="ARBA00022553"/>
    </source>
</evidence>
<evidence type="ECO:0000256" key="6">
    <source>
        <dbReference type="ARBA" id="ARBA00022692"/>
    </source>
</evidence>
<dbReference type="SMART" id="SM00387">
    <property type="entry name" value="HATPase_c"/>
    <property type="match status" value="1"/>
</dbReference>
<feature type="domain" description="Histidine kinase" evidence="12">
    <location>
        <begin position="216"/>
        <end position="430"/>
    </location>
</feature>
<evidence type="ECO:0000256" key="8">
    <source>
        <dbReference type="ARBA" id="ARBA00022989"/>
    </source>
</evidence>
<dbReference type="Gene3D" id="1.10.287.130">
    <property type="match status" value="1"/>
</dbReference>
<reference evidence="13 14" key="1">
    <citation type="submission" date="2018-06" db="EMBL/GenBank/DDBJ databases">
        <authorList>
            <consortium name="Pathogen Informatics"/>
            <person name="Doyle S."/>
        </authorList>
    </citation>
    <scope>NUCLEOTIDE SEQUENCE [LARGE SCALE GENOMIC DNA]</scope>
    <source>
        <strain evidence="13 14">NCTC10660</strain>
    </source>
</reference>
<name>A0A378TZX5_NEIEL</name>
<dbReference type="SUPFAM" id="SSF47384">
    <property type="entry name" value="Homodimeric domain of signal transducing histidine kinase"/>
    <property type="match status" value="1"/>
</dbReference>
<dbReference type="InterPro" id="IPR003594">
    <property type="entry name" value="HATPase_dom"/>
</dbReference>